<dbReference type="Proteomes" id="UP000619260">
    <property type="component" value="Unassembled WGS sequence"/>
</dbReference>
<dbReference type="InterPro" id="IPR006121">
    <property type="entry name" value="HMA_dom"/>
</dbReference>
<keyword evidence="1" id="KW-0479">Metal-binding</keyword>
<evidence type="ECO:0000313" key="3">
    <source>
        <dbReference type="EMBL" id="GIJ52090.1"/>
    </source>
</evidence>
<dbReference type="InterPro" id="IPR036163">
    <property type="entry name" value="HMA_dom_sf"/>
</dbReference>
<proteinExistence type="predicted"/>
<dbReference type="InterPro" id="IPR017969">
    <property type="entry name" value="Heavy-metal-associated_CS"/>
</dbReference>
<dbReference type="RefSeq" id="WP_203905487.1">
    <property type="nucleotide sequence ID" value="NZ_BOPF01000064.1"/>
</dbReference>
<dbReference type="EMBL" id="BOPF01000064">
    <property type="protein sequence ID" value="GIJ52090.1"/>
    <property type="molecule type" value="Genomic_DNA"/>
</dbReference>
<dbReference type="Gene3D" id="3.30.70.100">
    <property type="match status" value="1"/>
</dbReference>
<reference evidence="3" key="1">
    <citation type="submission" date="2021-01" db="EMBL/GenBank/DDBJ databases">
        <title>Whole genome shotgun sequence of Virgisporangium aliadipatigenens NBRC 105644.</title>
        <authorList>
            <person name="Komaki H."/>
            <person name="Tamura T."/>
        </authorList>
    </citation>
    <scope>NUCLEOTIDE SEQUENCE</scope>
    <source>
        <strain evidence="3">NBRC 105644</strain>
    </source>
</reference>
<accession>A0A8J4DV75</accession>
<feature type="domain" description="HMA" evidence="2">
    <location>
        <begin position="2"/>
        <end position="67"/>
    </location>
</feature>
<evidence type="ECO:0000256" key="1">
    <source>
        <dbReference type="ARBA" id="ARBA00022723"/>
    </source>
</evidence>
<dbReference type="SUPFAM" id="SSF55008">
    <property type="entry name" value="HMA, heavy metal-associated domain"/>
    <property type="match status" value="1"/>
</dbReference>
<keyword evidence="4" id="KW-1185">Reference proteome</keyword>
<gene>
    <name evidence="3" type="ORF">Val02_89760</name>
</gene>
<dbReference type="Pfam" id="PF00403">
    <property type="entry name" value="HMA"/>
    <property type="match status" value="1"/>
</dbReference>
<sequence length="68" mass="6886">MTTTTYTITGMTCAHCAGAVSTELRTLPGVTDVQVDVPAGTAAVTSDAPLDREAVRGAVDEAGYALVD</sequence>
<dbReference type="GO" id="GO:0046872">
    <property type="term" value="F:metal ion binding"/>
    <property type="evidence" value="ECO:0007669"/>
    <property type="project" value="UniProtKB-KW"/>
</dbReference>
<comment type="caution">
    <text evidence="3">The sequence shown here is derived from an EMBL/GenBank/DDBJ whole genome shotgun (WGS) entry which is preliminary data.</text>
</comment>
<organism evidence="3 4">
    <name type="scientific">Virgisporangium aliadipatigenens</name>
    <dbReference type="NCBI Taxonomy" id="741659"/>
    <lineage>
        <taxon>Bacteria</taxon>
        <taxon>Bacillati</taxon>
        <taxon>Actinomycetota</taxon>
        <taxon>Actinomycetes</taxon>
        <taxon>Micromonosporales</taxon>
        <taxon>Micromonosporaceae</taxon>
        <taxon>Virgisporangium</taxon>
    </lineage>
</organism>
<evidence type="ECO:0000259" key="2">
    <source>
        <dbReference type="PROSITE" id="PS50846"/>
    </source>
</evidence>
<evidence type="ECO:0000313" key="4">
    <source>
        <dbReference type="Proteomes" id="UP000619260"/>
    </source>
</evidence>
<name>A0A8J4DV75_9ACTN</name>
<dbReference type="AlphaFoldDB" id="A0A8J4DV75"/>
<dbReference type="CDD" id="cd00371">
    <property type="entry name" value="HMA"/>
    <property type="match status" value="1"/>
</dbReference>
<protein>
    <submittedName>
        <fullName evidence="3">Heavy metal transport/detoxification protein</fullName>
    </submittedName>
</protein>
<dbReference type="PROSITE" id="PS50846">
    <property type="entry name" value="HMA_2"/>
    <property type="match status" value="1"/>
</dbReference>
<dbReference type="PROSITE" id="PS01047">
    <property type="entry name" value="HMA_1"/>
    <property type="match status" value="1"/>
</dbReference>